<keyword evidence="5 6" id="KW-0804">Transcription</keyword>
<comment type="function">
    <text evidence="6">Involved in transcription antitermination. Required for transcription of ribosomal RNA (rRNA) genes. Binds specifically to the boxA antiterminator sequence of the ribosomal RNA (rrn) operons.</text>
</comment>
<dbReference type="NCBIfam" id="TIGR01951">
    <property type="entry name" value="nusB"/>
    <property type="match status" value="1"/>
</dbReference>
<dbReference type="RefSeq" id="WP_065409134.1">
    <property type="nucleotide sequence ID" value="NZ_MAYT01000001.1"/>
</dbReference>
<dbReference type="CDD" id="cd00619">
    <property type="entry name" value="Terminator_NusB"/>
    <property type="match status" value="1"/>
</dbReference>
<organism evidence="8 9">
    <name type="scientific">Pseudobacillus wudalianchiensis</name>
    <dbReference type="NCBI Taxonomy" id="1743143"/>
    <lineage>
        <taxon>Bacteria</taxon>
        <taxon>Bacillati</taxon>
        <taxon>Bacillota</taxon>
        <taxon>Bacilli</taxon>
        <taxon>Bacillales</taxon>
        <taxon>Bacillaceae</taxon>
        <taxon>Pseudobacillus</taxon>
    </lineage>
</organism>
<proteinExistence type="inferred from homology"/>
<feature type="domain" description="NusB/RsmB/TIM44" evidence="7">
    <location>
        <begin position="5"/>
        <end position="125"/>
    </location>
</feature>
<dbReference type="InterPro" id="IPR006027">
    <property type="entry name" value="NusB_RsmB_TIM44"/>
</dbReference>
<dbReference type="AlphaFoldDB" id="A0A1B9B981"/>
<dbReference type="PANTHER" id="PTHR11078:SF3">
    <property type="entry name" value="ANTITERMINATION NUSB DOMAIN-CONTAINING PROTEIN"/>
    <property type="match status" value="1"/>
</dbReference>
<dbReference type="PANTHER" id="PTHR11078">
    <property type="entry name" value="N UTILIZATION SUBSTANCE PROTEIN B-RELATED"/>
    <property type="match status" value="1"/>
</dbReference>
<keyword evidence="4 6" id="KW-0805">Transcription regulation</keyword>
<dbReference type="GO" id="GO:0006353">
    <property type="term" value="P:DNA-templated transcription termination"/>
    <property type="evidence" value="ECO:0007669"/>
    <property type="project" value="UniProtKB-UniRule"/>
</dbReference>
<protein>
    <recommendedName>
        <fullName evidence="6">Transcription antitermination protein NusB</fullName>
    </recommendedName>
    <alternativeName>
        <fullName evidence="6">Antitermination factor NusB</fullName>
    </alternativeName>
</protein>
<dbReference type="GO" id="GO:0003723">
    <property type="term" value="F:RNA binding"/>
    <property type="evidence" value="ECO:0007669"/>
    <property type="project" value="UniProtKB-UniRule"/>
</dbReference>
<dbReference type="EMBL" id="MAYT01000001">
    <property type="protein sequence ID" value="OCA92645.1"/>
    <property type="molecule type" value="Genomic_DNA"/>
</dbReference>
<evidence type="ECO:0000256" key="4">
    <source>
        <dbReference type="ARBA" id="ARBA00023015"/>
    </source>
</evidence>
<keyword evidence="3 6" id="KW-0694">RNA-binding</keyword>
<dbReference type="Proteomes" id="UP000092578">
    <property type="component" value="Unassembled WGS sequence"/>
</dbReference>
<evidence type="ECO:0000256" key="6">
    <source>
        <dbReference type="HAMAP-Rule" id="MF_00073"/>
    </source>
</evidence>
<evidence type="ECO:0000256" key="5">
    <source>
        <dbReference type="ARBA" id="ARBA00023163"/>
    </source>
</evidence>
<evidence type="ECO:0000256" key="2">
    <source>
        <dbReference type="ARBA" id="ARBA00022814"/>
    </source>
</evidence>
<dbReference type="GO" id="GO:0005829">
    <property type="term" value="C:cytosol"/>
    <property type="evidence" value="ECO:0007669"/>
    <property type="project" value="TreeGrafter"/>
</dbReference>
<name>A0A1B9B981_9BACI</name>
<keyword evidence="9" id="KW-1185">Reference proteome</keyword>
<dbReference type="GO" id="GO:0031564">
    <property type="term" value="P:transcription antitermination"/>
    <property type="evidence" value="ECO:0007669"/>
    <property type="project" value="UniProtKB-KW"/>
</dbReference>
<comment type="similarity">
    <text evidence="1 6">Belongs to the NusB family.</text>
</comment>
<dbReference type="InterPro" id="IPR011605">
    <property type="entry name" value="NusB_fam"/>
</dbReference>
<keyword evidence="2 6" id="KW-0889">Transcription antitermination</keyword>
<accession>A0A1B9B981</accession>
<evidence type="ECO:0000256" key="1">
    <source>
        <dbReference type="ARBA" id="ARBA00005952"/>
    </source>
</evidence>
<comment type="caution">
    <text evidence="8">The sequence shown here is derived from an EMBL/GenBank/DDBJ whole genome shotgun (WGS) entry which is preliminary data.</text>
</comment>
<evidence type="ECO:0000259" key="7">
    <source>
        <dbReference type="Pfam" id="PF01029"/>
    </source>
</evidence>
<dbReference type="Pfam" id="PF01029">
    <property type="entry name" value="NusB"/>
    <property type="match status" value="1"/>
</dbReference>
<evidence type="ECO:0000256" key="3">
    <source>
        <dbReference type="ARBA" id="ARBA00022884"/>
    </source>
</evidence>
<evidence type="ECO:0000313" key="8">
    <source>
        <dbReference type="EMBL" id="OCA92645.1"/>
    </source>
</evidence>
<dbReference type="SUPFAM" id="SSF48013">
    <property type="entry name" value="NusB-like"/>
    <property type="match status" value="1"/>
</dbReference>
<sequence>MKRRTAREKSLQALYQMDVSGAEPEEAIANVLGEEAADEYLSKSVKGTFEHLEEIDATIKAHLEKWSFDRLARVDRNILRLAVFEMKYGDDVPVKVAINEAIELAKQFSDEQAGKFINGVLSRIQESL</sequence>
<dbReference type="HAMAP" id="MF_00073">
    <property type="entry name" value="NusB"/>
    <property type="match status" value="1"/>
</dbReference>
<evidence type="ECO:0000313" key="9">
    <source>
        <dbReference type="Proteomes" id="UP000092578"/>
    </source>
</evidence>
<reference evidence="9" key="1">
    <citation type="submission" date="2016-05" db="EMBL/GenBank/DDBJ databases">
        <authorList>
            <person name="Liu B."/>
            <person name="Wang J."/>
            <person name="Zhu Y."/>
            <person name="Liu G."/>
            <person name="Chen Q."/>
            <person name="Chen Z."/>
            <person name="Lan J."/>
            <person name="Che J."/>
            <person name="Ge C."/>
            <person name="Shi H."/>
            <person name="Pan Z."/>
            <person name="Liu X."/>
        </authorList>
    </citation>
    <scope>NUCLEOTIDE SEQUENCE [LARGE SCALE GENOMIC DNA]</scope>
    <source>
        <strain evidence="9">FJAT-27215</strain>
    </source>
</reference>
<dbReference type="Gene3D" id="1.10.940.10">
    <property type="entry name" value="NusB-like"/>
    <property type="match status" value="1"/>
</dbReference>
<gene>
    <name evidence="6" type="primary">nusB</name>
    <name evidence="8" type="ORF">A8F95_02850</name>
</gene>
<dbReference type="InterPro" id="IPR035926">
    <property type="entry name" value="NusB-like_sf"/>
</dbReference>